<reference evidence="5" key="1">
    <citation type="submission" date="2011-05" db="EMBL/GenBank/DDBJ databases">
        <title>Complete sequence of chromosome of Thermus thermophilus SG0.5JP17-16.</title>
        <authorList>
            <consortium name="US DOE Joint Genome Institute"/>
            <person name="Lucas S."/>
            <person name="Han J."/>
            <person name="Lapidus A."/>
            <person name="Cheng J.-F."/>
            <person name="Goodwin L."/>
            <person name="Pitluck S."/>
            <person name="Peters L."/>
            <person name="Mikhailova N."/>
            <person name="Teshima H."/>
            <person name="Han C."/>
            <person name="Tapia R."/>
            <person name="Land M."/>
            <person name="Hauser L."/>
            <person name="Kyrpides N."/>
            <person name="Ivanova N."/>
            <person name="Pagani I."/>
            <person name="Allgaier M."/>
            <person name="Hugenholtz P."/>
            <person name="Singer S."/>
            <person name="Gladden J."/>
            <person name="Woyke T."/>
        </authorList>
    </citation>
    <scope>NUCLEOTIDE SEQUENCE</scope>
    <source>
        <strain evidence="5">SG0.5JP17-16</strain>
    </source>
</reference>
<dbReference type="InterPro" id="IPR000182">
    <property type="entry name" value="GNAT_dom"/>
</dbReference>
<keyword evidence="1" id="KW-0436">Ligase</keyword>
<dbReference type="SUPFAM" id="SSF51735">
    <property type="entry name" value="NAD(P)-binding Rossmann-fold domains"/>
    <property type="match status" value="1"/>
</dbReference>
<keyword evidence="3" id="KW-0067">ATP-binding</keyword>
<evidence type="ECO:0000256" key="1">
    <source>
        <dbReference type="ARBA" id="ARBA00022598"/>
    </source>
</evidence>
<dbReference type="PATRIC" id="fig|762633.3.peg.111"/>
<dbReference type="GO" id="GO:0016747">
    <property type="term" value="F:acyltransferase activity, transferring groups other than amino-acyl groups"/>
    <property type="evidence" value="ECO:0007669"/>
    <property type="project" value="InterPro"/>
</dbReference>
<name>F6DHU7_THETG</name>
<dbReference type="Pfam" id="PF13380">
    <property type="entry name" value="CoA_binding_2"/>
    <property type="match status" value="1"/>
</dbReference>
<evidence type="ECO:0000259" key="4">
    <source>
        <dbReference type="PROSITE" id="PS51186"/>
    </source>
</evidence>
<sequence length="753" mass="82147">MLARYPKGMGYVPAPTPQYSLEEGPVLLKDGRTALLRTASKKDLSLFVEFLRRLSPASLRMRFFSPISPEKAAELLLSAKPEEEKVTLVVLLGEPPRIVATGEYVRLKGEDTAEVAFLVDDAFQGKGLGTLLLERLALIAAKRGVRRFQAFVLAENKQMLSVFMESGFRVRAHREGGEVEVEFEILMEEETARRFEWREKVSTIASLHPFFFPRGVAVVGASRDPESIGYRVLENLIFGRFQGPVFPVNEAIGREGGTVGPLLAYPSLESVPGPVDLVVVAVPKERVPEALEAAGRRGARGAIVLTTGFTPKEAQALADKARRLGMRLLGPGSLGLVHTHPGVRLAAGLAPLPKEGPLAISSQSGTLGRAVLAFAEEMGLGVASFVSLGAKADISSNDLLQFWEEDERTRVILLYLEHFGNPRRFSRLARRIGKKKPILAVHPSRDPLVRALFAQAGVVRANSLEEAFDVALLLAQGPLPENGRVCLISNASGPSNLALEALKEGGMEVEHVDLGSTADLEAFRRALAEAEASDVGSVFLLFVPVGFAPEEEVLGLLREVRGGKTYLACLMGLSSGRARVLGSVPVYRFPESAAIALARAWGYRRWREEPLFFPDFPDLRLEEARKLVEGKRALSQEEGEALLRAFGLSLGEEEGLRLRLVAEPHPLFGPVLALVLPTPLGDQVLEQRLSPLTAKDAEELLRPLAGRVEGLQAYKELVLRVSRMLEELPQVERLLLELSGPRVAAFTISLRAD</sequence>
<dbReference type="Gene3D" id="3.40.630.30">
    <property type="match status" value="1"/>
</dbReference>
<evidence type="ECO:0000313" key="5">
    <source>
        <dbReference type="EMBL" id="AEG32546.1"/>
    </source>
</evidence>
<dbReference type="GO" id="GO:0005524">
    <property type="term" value="F:ATP binding"/>
    <property type="evidence" value="ECO:0007669"/>
    <property type="project" value="UniProtKB-KW"/>
</dbReference>
<dbReference type="GO" id="GO:0016874">
    <property type="term" value="F:ligase activity"/>
    <property type="evidence" value="ECO:0007669"/>
    <property type="project" value="UniProtKB-KW"/>
</dbReference>
<dbReference type="InterPro" id="IPR032875">
    <property type="entry name" value="Succ_CoA_lig_flav_dom"/>
</dbReference>
<dbReference type="AlphaFoldDB" id="F6DHU7"/>
<evidence type="ECO:0000256" key="3">
    <source>
        <dbReference type="ARBA" id="ARBA00022840"/>
    </source>
</evidence>
<gene>
    <name evidence="5" type="ordered locus">Ththe16_0109</name>
</gene>
<dbReference type="Proteomes" id="UP000009233">
    <property type="component" value="Chromosome"/>
</dbReference>
<evidence type="ECO:0000256" key="2">
    <source>
        <dbReference type="ARBA" id="ARBA00022741"/>
    </source>
</evidence>
<dbReference type="SUPFAM" id="SSF52210">
    <property type="entry name" value="Succinyl-CoA synthetase domains"/>
    <property type="match status" value="2"/>
</dbReference>
<proteinExistence type="predicted"/>
<dbReference type="Pfam" id="PF13607">
    <property type="entry name" value="Succ_CoA_lig"/>
    <property type="match status" value="1"/>
</dbReference>
<dbReference type="Pfam" id="PF00583">
    <property type="entry name" value="Acetyltransf_1"/>
    <property type="match status" value="1"/>
</dbReference>
<dbReference type="EMBL" id="CP002777">
    <property type="protein sequence ID" value="AEG32546.1"/>
    <property type="molecule type" value="Genomic_DNA"/>
</dbReference>
<organism evidence="5 6">
    <name type="scientific">Thermus thermophilus (strain SG0.5JP17-16)</name>
    <dbReference type="NCBI Taxonomy" id="762633"/>
    <lineage>
        <taxon>Bacteria</taxon>
        <taxon>Thermotogati</taxon>
        <taxon>Deinococcota</taxon>
        <taxon>Deinococci</taxon>
        <taxon>Thermales</taxon>
        <taxon>Thermaceae</taxon>
        <taxon>Thermus</taxon>
    </lineage>
</organism>
<dbReference type="SUPFAM" id="SSF55729">
    <property type="entry name" value="Acyl-CoA N-acyltransferases (Nat)"/>
    <property type="match status" value="1"/>
</dbReference>
<protein>
    <submittedName>
        <fullName evidence="5">GCN5-related N-acetyltransferase</fullName>
    </submittedName>
</protein>
<dbReference type="Gene3D" id="3.40.50.261">
    <property type="entry name" value="Succinyl-CoA synthetase domains"/>
    <property type="match status" value="2"/>
</dbReference>
<dbReference type="CDD" id="cd04301">
    <property type="entry name" value="NAT_SF"/>
    <property type="match status" value="1"/>
</dbReference>
<dbReference type="InterPro" id="IPR016102">
    <property type="entry name" value="Succinyl-CoA_synth-like"/>
</dbReference>
<dbReference type="SMART" id="SM00881">
    <property type="entry name" value="CoA_binding"/>
    <property type="match status" value="1"/>
</dbReference>
<feature type="domain" description="N-acetyltransferase" evidence="4">
    <location>
        <begin position="34"/>
        <end position="188"/>
    </location>
</feature>
<dbReference type="PANTHER" id="PTHR43334">
    <property type="entry name" value="ACETATE--COA LIGASE [ADP-FORMING]"/>
    <property type="match status" value="1"/>
</dbReference>
<keyword evidence="5" id="KW-0808">Transferase</keyword>
<dbReference type="InterPro" id="IPR036291">
    <property type="entry name" value="NAD(P)-bd_dom_sf"/>
</dbReference>
<dbReference type="InterPro" id="IPR016181">
    <property type="entry name" value="Acyl_CoA_acyltransferase"/>
</dbReference>
<dbReference type="HOGENOM" id="CLU_007415_3_0_0"/>
<dbReference type="PROSITE" id="PS51186">
    <property type="entry name" value="GNAT"/>
    <property type="match status" value="1"/>
</dbReference>
<keyword evidence="2" id="KW-0547">Nucleotide-binding</keyword>
<accession>F6DHU7</accession>
<dbReference type="KEGG" id="tts:Ththe16_0109"/>
<dbReference type="Gene3D" id="3.40.50.720">
    <property type="entry name" value="NAD(P)-binding Rossmann-like Domain"/>
    <property type="match status" value="1"/>
</dbReference>
<dbReference type="InterPro" id="IPR051538">
    <property type="entry name" value="Acyl-CoA_Synth/Transferase"/>
</dbReference>
<dbReference type="PANTHER" id="PTHR43334:SF1">
    <property type="entry name" value="3-HYDROXYPROPIONATE--COA LIGASE [ADP-FORMING]"/>
    <property type="match status" value="1"/>
</dbReference>
<dbReference type="InterPro" id="IPR003781">
    <property type="entry name" value="CoA-bd"/>
</dbReference>
<evidence type="ECO:0000313" key="6">
    <source>
        <dbReference type="Proteomes" id="UP000009233"/>
    </source>
</evidence>